<comment type="caution">
    <text evidence="2">The sequence shown here is derived from an EMBL/GenBank/DDBJ whole genome shotgun (WGS) entry which is preliminary data.</text>
</comment>
<dbReference type="Proteomes" id="UP000265619">
    <property type="component" value="Unassembled WGS sequence"/>
</dbReference>
<evidence type="ECO:0000256" key="1">
    <source>
        <dbReference type="ARBA" id="ARBA00006987"/>
    </source>
</evidence>
<dbReference type="PANTHER" id="PTHR42928">
    <property type="entry name" value="TRICARBOXYLATE-BINDING PROTEIN"/>
    <property type="match status" value="1"/>
</dbReference>
<dbReference type="InterPro" id="IPR005064">
    <property type="entry name" value="BUG"/>
</dbReference>
<evidence type="ECO:0000313" key="3">
    <source>
        <dbReference type="Proteomes" id="UP000265619"/>
    </source>
</evidence>
<dbReference type="Gene3D" id="3.40.190.10">
    <property type="entry name" value="Periplasmic binding protein-like II"/>
    <property type="match status" value="1"/>
</dbReference>
<dbReference type="PIRSF" id="PIRSF017082">
    <property type="entry name" value="YflP"/>
    <property type="match status" value="1"/>
</dbReference>
<evidence type="ECO:0000313" key="2">
    <source>
        <dbReference type="EMBL" id="RIX84101.1"/>
    </source>
</evidence>
<keyword evidence="3" id="KW-1185">Reference proteome</keyword>
<dbReference type="PANTHER" id="PTHR42928:SF5">
    <property type="entry name" value="BLR1237 PROTEIN"/>
    <property type="match status" value="1"/>
</dbReference>
<comment type="similarity">
    <text evidence="1">Belongs to the UPF0065 (bug) family.</text>
</comment>
<dbReference type="CDD" id="cd07012">
    <property type="entry name" value="PBP2_Bug_TTT"/>
    <property type="match status" value="1"/>
</dbReference>
<name>A0A9X8GX61_9BURK</name>
<accession>A0A9X8GX61</accession>
<proteinExistence type="inferred from homology"/>
<sequence length="333" mass="35623">MTSFPTDPARRRLLRGAALAAAGTTLPFLPLVAQAQSLFAKQPITLLVPYPAGGATDVQARALALAASRELKQQIVILNQPGVAATLAPTTMARKAAPDGYTLSLMLSSLYRLPHLQKVSYDPAVDFTYVANVTAATLGITVRQDAPWKDLNALLAAAKAKPGEISYGTTGRGGTSHVSMERLAALAGVKFNFIPFKGAAELYNALMGGHVDAVSEAGFGAAVAGGRVRLLATFNEARSPNRQNVPTAKELGYDVVANGSWGIAGPRGMDPKVVQALQEAFRKAVDDPEFVRTLELNDYVKFYMDSPAYTAWAHKTYADEKRFVSDLRIKLDD</sequence>
<dbReference type="AlphaFoldDB" id="A0A9X8GX61"/>
<dbReference type="InterPro" id="IPR006311">
    <property type="entry name" value="TAT_signal"/>
</dbReference>
<organism evidence="2 3">
    <name type="scientific">Acidovorax cavernicola</name>
    <dbReference type="NCBI Taxonomy" id="1675792"/>
    <lineage>
        <taxon>Bacteria</taxon>
        <taxon>Pseudomonadati</taxon>
        <taxon>Pseudomonadota</taxon>
        <taxon>Betaproteobacteria</taxon>
        <taxon>Burkholderiales</taxon>
        <taxon>Comamonadaceae</taxon>
        <taxon>Acidovorax</taxon>
    </lineage>
</organism>
<gene>
    <name evidence="2" type="ORF">D3H34_05150</name>
</gene>
<protein>
    <submittedName>
        <fullName evidence="2">Tripartite tricarboxylate transporter substrate binding protein</fullName>
    </submittedName>
</protein>
<reference evidence="2 3" key="1">
    <citation type="submission" date="2018-09" db="EMBL/GenBank/DDBJ databases">
        <title>Acidovorax cavernicola nov. sp. isolated from Gruta de las Maravillas (Aracena, Spain).</title>
        <authorList>
            <person name="Jurado V."/>
            <person name="Gutierrez-Patricio S."/>
            <person name="Gonzalez-Pimentel J.L."/>
            <person name="Miller A.Z."/>
            <person name="Laiz L."/>
            <person name="Saiz-Jimenez C."/>
        </authorList>
    </citation>
    <scope>NUCLEOTIDE SEQUENCE [LARGE SCALE GENOMIC DNA]</scope>
    <source>
        <strain evidence="2 3">1011MAR4D40.2</strain>
    </source>
</reference>
<dbReference type="RefSeq" id="WP_119552359.1">
    <property type="nucleotide sequence ID" value="NZ_QXMN01000003.1"/>
</dbReference>
<dbReference type="SUPFAM" id="SSF53850">
    <property type="entry name" value="Periplasmic binding protein-like II"/>
    <property type="match status" value="1"/>
</dbReference>
<dbReference type="PROSITE" id="PS51318">
    <property type="entry name" value="TAT"/>
    <property type="match status" value="1"/>
</dbReference>
<dbReference type="Gene3D" id="3.40.190.150">
    <property type="entry name" value="Bordetella uptake gene, domain 1"/>
    <property type="match status" value="1"/>
</dbReference>
<dbReference type="Pfam" id="PF03401">
    <property type="entry name" value="TctC"/>
    <property type="match status" value="1"/>
</dbReference>
<dbReference type="OrthoDB" id="8678477at2"/>
<dbReference type="InterPro" id="IPR042100">
    <property type="entry name" value="Bug_dom1"/>
</dbReference>
<dbReference type="EMBL" id="QXMN01000003">
    <property type="protein sequence ID" value="RIX84101.1"/>
    <property type="molecule type" value="Genomic_DNA"/>
</dbReference>